<accession>A0A1M4YQZ4</accession>
<evidence type="ECO:0000256" key="1">
    <source>
        <dbReference type="ARBA" id="ARBA00022679"/>
    </source>
</evidence>
<protein>
    <submittedName>
        <fullName evidence="5">3-oxoacyl-[acyl-carrier-protein] synthase-3</fullName>
    </submittedName>
</protein>
<dbReference type="InterPro" id="IPR013747">
    <property type="entry name" value="ACP_syn_III_C"/>
</dbReference>
<dbReference type="Pfam" id="PF08545">
    <property type="entry name" value="ACP_syn_III"/>
    <property type="match status" value="1"/>
</dbReference>
<evidence type="ECO:0000259" key="4">
    <source>
        <dbReference type="Pfam" id="PF08545"/>
    </source>
</evidence>
<dbReference type="RefSeq" id="WP_073480681.1">
    <property type="nucleotide sequence ID" value="NZ_FQVN01000002.1"/>
</dbReference>
<feature type="domain" description="Beta-ketoacyl-[acyl-carrier-protein] synthase III C-terminal" evidence="3">
    <location>
        <begin position="255"/>
        <end position="341"/>
    </location>
</feature>
<dbReference type="Proteomes" id="UP000184501">
    <property type="component" value="Unassembled WGS sequence"/>
</dbReference>
<dbReference type="InterPro" id="IPR016039">
    <property type="entry name" value="Thiolase-like"/>
</dbReference>
<dbReference type="PANTHER" id="PTHR34069">
    <property type="entry name" value="3-OXOACYL-[ACYL-CARRIER-PROTEIN] SYNTHASE 3"/>
    <property type="match status" value="1"/>
</dbReference>
<dbReference type="AlphaFoldDB" id="A0A1M4YQZ4"/>
<dbReference type="OrthoDB" id="4758553at2"/>
<dbReference type="SUPFAM" id="SSF53901">
    <property type="entry name" value="Thiolase-like"/>
    <property type="match status" value="1"/>
</dbReference>
<dbReference type="Pfam" id="PF08541">
    <property type="entry name" value="ACP_syn_III_C"/>
    <property type="match status" value="1"/>
</dbReference>
<organism evidence="5 6">
    <name type="scientific">Streptoalloteichus hindustanus</name>
    <dbReference type="NCBI Taxonomy" id="2017"/>
    <lineage>
        <taxon>Bacteria</taxon>
        <taxon>Bacillati</taxon>
        <taxon>Actinomycetota</taxon>
        <taxon>Actinomycetes</taxon>
        <taxon>Pseudonocardiales</taxon>
        <taxon>Pseudonocardiaceae</taxon>
        <taxon>Streptoalloteichus</taxon>
    </lineage>
</organism>
<evidence type="ECO:0000313" key="5">
    <source>
        <dbReference type="EMBL" id="SHF08077.1"/>
    </source>
</evidence>
<dbReference type="InterPro" id="IPR013751">
    <property type="entry name" value="ACP_syn_III_N"/>
</dbReference>
<evidence type="ECO:0000259" key="3">
    <source>
        <dbReference type="Pfam" id="PF08541"/>
    </source>
</evidence>
<dbReference type="PANTHER" id="PTHR34069:SF2">
    <property type="entry name" value="BETA-KETOACYL-[ACYL-CARRIER-PROTEIN] SYNTHASE III"/>
    <property type="match status" value="1"/>
</dbReference>
<dbReference type="Gene3D" id="3.40.47.10">
    <property type="match status" value="2"/>
</dbReference>
<keyword evidence="6" id="KW-1185">Reference proteome</keyword>
<dbReference type="GO" id="GO:0044550">
    <property type="term" value="P:secondary metabolite biosynthetic process"/>
    <property type="evidence" value="ECO:0007669"/>
    <property type="project" value="TreeGrafter"/>
</dbReference>
<dbReference type="STRING" id="2017.SAMN05444320_102448"/>
<dbReference type="GO" id="GO:0006633">
    <property type="term" value="P:fatty acid biosynthetic process"/>
    <property type="evidence" value="ECO:0007669"/>
    <property type="project" value="InterPro"/>
</dbReference>
<dbReference type="EMBL" id="FQVN01000002">
    <property type="protein sequence ID" value="SHF08077.1"/>
    <property type="molecule type" value="Genomic_DNA"/>
</dbReference>
<dbReference type="GO" id="GO:0004315">
    <property type="term" value="F:3-oxoacyl-[acyl-carrier-protein] synthase activity"/>
    <property type="evidence" value="ECO:0007669"/>
    <property type="project" value="InterPro"/>
</dbReference>
<evidence type="ECO:0000313" key="6">
    <source>
        <dbReference type="Proteomes" id="UP000184501"/>
    </source>
</evidence>
<evidence type="ECO:0000256" key="2">
    <source>
        <dbReference type="ARBA" id="ARBA00023315"/>
    </source>
</evidence>
<dbReference type="CDD" id="cd00830">
    <property type="entry name" value="KAS_III"/>
    <property type="match status" value="1"/>
</dbReference>
<keyword evidence="2" id="KW-0012">Acyltransferase</keyword>
<keyword evidence="1" id="KW-0808">Transferase</keyword>
<sequence>MSPSGRHSRLVDVAVHLPGRGPTTSEVEDRLAELNPGLDLPRGLIQRFTGVRRRHVAPEDWRASDLAVAAAEKLLAATGRAVADLDLIIFAATSGDVVEPATAHPVAAKLGARCPVFDLRNACNSVLNAVEVADGLIRSGSHRRVLVACGEWLSCAAQWTVGSAEEYVHACASHTLSDAGAALLVEESDEPGILGHRFSAESSAWRTMAVPLPMRGTELPNTPPEGPRFRVRALELLAALDAADLGAITGLVADLGFAMADFAAVCVHQAALPYLPTFCERVGIPLERTVVTIADHGNVGAASLPLQLALAVESGRVRRGDPVALVGLASGLSLGAVVLRW</sequence>
<proteinExistence type="predicted"/>
<name>A0A1M4YQZ4_STRHI</name>
<gene>
    <name evidence="5" type="ORF">SAMN05444320_102448</name>
</gene>
<reference evidence="5 6" key="1">
    <citation type="submission" date="2016-11" db="EMBL/GenBank/DDBJ databases">
        <authorList>
            <person name="Jaros S."/>
            <person name="Januszkiewicz K."/>
            <person name="Wedrychowicz H."/>
        </authorList>
    </citation>
    <scope>NUCLEOTIDE SEQUENCE [LARGE SCALE GENOMIC DNA]</scope>
    <source>
        <strain evidence="5 6">DSM 44523</strain>
    </source>
</reference>
<feature type="domain" description="Beta-ketoacyl-[acyl-carrier-protein] synthase III N-terminal" evidence="4">
    <location>
        <begin position="117"/>
        <end position="200"/>
    </location>
</feature>